<feature type="region of interest" description="Disordered" evidence="1">
    <location>
        <begin position="651"/>
        <end position="693"/>
    </location>
</feature>
<sequence length="861" mass="90946">MTSLNRLSATEGAATSNSTVNPLGATATTTTTTTGKKKFGKNLNKLTKPPAPPAASESSKANAASRNGLLLLSTNKRNSGPSNGLLASKPTVTTPLPSLGLQYESSTSTHDVLLGAVVGAAASRAEQTPDAWGVAAAATANTQNNNNNSNVLNNNDNTSPPVMDPLPKQVHSPAPSLERPTEAPTSRAREEEQYVAPSSNWDEYGGRGANASRGLVSTDHPPSVVHAHGNANNNYHHEDQNVLDSQQAYMAKLARERAERRRQEEAARSREQSEKAAMRLRALESKIDGDDHHINKKGVVLEPLSNNGNAANSNNHNSTPAVPSRPVQRTLYDPNQGSNRTYSSFLGGGANGVKDHGKHQSNGNSAAASVGSDQRSLGRGNGDLSPRNATTPGAYNGPVIHLNSYEDRDRGEAPRAAAPRMLFDPKSGSMVAVPSRDENARGGKNSNKGRGKGRGKQADDDNGNARGNKQSKGKNGKKGKAVGKNSSTKASKGHPNAERKLPRTRGVLYARDDKGNCYCADGCDGDLGYGAHSVPGGRVRNPDAHATFLEQQQQMYQEQASPSAEHQQRSLSSDRYDAYDGFNPYDSNEDLGVNYDYDTGYSMEDPYVPEEEEKQPELEWVKPNEKIELVTGMDEESPTLQATAREWAPSQAALAAAAQAATMPSLGSQDMDDEDDMSSPGLQPSLEPREHTASASKVLMNINMSEDEDDDDDVPDFMGLGFDPTQTMDAVIQSPSAKIDATTNQLNGVDFAALSLDPPLCGIAANNHNHIFAFGSSATWGTGGDSNDWGTPMLPGSSNAGTISASRLFGGVLGTTDEGPALGDDNDDDAFISLTTGIPGLLAGGAEDSSLTGEHKLVGGD</sequence>
<dbReference type="Proteomes" id="UP001153069">
    <property type="component" value="Unassembled WGS sequence"/>
</dbReference>
<comment type="caution">
    <text evidence="2">The sequence shown here is derived from an EMBL/GenBank/DDBJ whole genome shotgun (WGS) entry which is preliminary data.</text>
</comment>
<feature type="compositionally biased region" description="Low complexity" evidence="1">
    <location>
        <begin position="305"/>
        <end position="318"/>
    </location>
</feature>
<evidence type="ECO:0000313" key="3">
    <source>
        <dbReference type="Proteomes" id="UP001153069"/>
    </source>
</evidence>
<feature type="compositionally biased region" description="Low complexity" evidence="1">
    <location>
        <begin position="25"/>
        <end position="34"/>
    </location>
</feature>
<evidence type="ECO:0000256" key="1">
    <source>
        <dbReference type="SAM" id="MobiDB-lite"/>
    </source>
</evidence>
<feature type="region of interest" description="Disordered" evidence="1">
    <location>
        <begin position="303"/>
        <end position="506"/>
    </location>
</feature>
<dbReference type="OrthoDB" id="49353at2759"/>
<feature type="compositionally biased region" description="Low complexity" evidence="1">
    <location>
        <begin position="140"/>
        <end position="158"/>
    </location>
</feature>
<dbReference type="EMBL" id="CAICTM010000549">
    <property type="protein sequence ID" value="CAB9512686.1"/>
    <property type="molecule type" value="Genomic_DNA"/>
</dbReference>
<feature type="compositionally biased region" description="Low complexity" evidence="1">
    <location>
        <begin position="361"/>
        <end position="372"/>
    </location>
</feature>
<protein>
    <submittedName>
        <fullName evidence="2">Uncharacterized protein</fullName>
    </submittedName>
</protein>
<organism evidence="2 3">
    <name type="scientific">Seminavis robusta</name>
    <dbReference type="NCBI Taxonomy" id="568900"/>
    <lineage>
        <taxon>Eukaryota</taxon>
        <taxon>Sar</taxon>
        <taxon>Stramenopiles</taxon>
        <taxon>Ochrophyta</taxon>
        <taxon>Bacillariophyta</taxon>
        <taxon>Bacillariophyceae</taxon>
        <taxon>Bacillariophycidae</taxon>
        <taxon>Naviculales</taxon>
        <taxon>Naviculaceae</taxon>
        <taxon>Seminavis</taxon>
    </lineage>
</organism>
<name>A0A9N8E519_9STRA</name>
<feature type="region of interest" description="Disordered" evidence="1">
    <location>
        <begin position="257"/>
        <end position="276"/>
    </location>
</feature>
<dbReference type="AlphaFoldDB" id="A0A9N8E519"/>
<evidence type="ECO:0000313" key="2">
    <source>
        <dbReference type="EMBL" id="CAB9512686.1"/>
    </source>
</evidence>
<feature type="compositionally biased region" description="Low complexity" evidence="1">
    <location>
        <begin position="651"/>
        <end position="661"/>
    </location>
</feature>
<feature type="compositionally biased region" description="Polar residues" evidence="1">
    <location>
        <begin position="333"/>
        <end position="344"/>
    </location>
</feature>
<reference evidence="2" key="1">
    <citation type="submission" date="2020-06" db="EMBL/GenBank/DDBJ databases">
        <authorList>
            <consortium name="Plant Systems Biology data submission"/>
        </authorList>
    </citation>
    <scope>NUCLEOTIDE SEQUENCE</scope>
    <source>
        <strain evidence="2">D6</strain>
    </source>
</reference>
<gene>
    <name evidence="2" type="ORF">SEMRO_550_G164660.1</name>
</gene>
<feature type="region of interest" description="Disordered" evidence="1">
    <location>
        <begin position="140"/>
        <end position="205"/>
    </location>
</feature>
<feature type="compositionally biased region" description="Low complexity" evidence="1">
    <location>
        <begin position="41"/>
        <end position="64"/>
    </location>
</feature>
<feature type="compositionally biased region" description="Basic residues" evidence="1">
    <location>
        <begin position="469"/>
        <end position="481"/>
    </location>
</feature>
<feature type="compositionally biased region" description="Basic and acidic residues" evidence="1">
    <location>
        <begin position="404"/>
        <end position="413"/>
    </location>
</feature>
<feature type="compositionally biased region" description="Polar residues" evidence="1">
    <location>
        <begin position="1"/>
        <end position="21"/>
    </location>
</feature>
<proteinExistence type="predicted"/>
<feature type="region of interest" description="Disordered" evidence="1">
    <location>
        <begin position="1"/>
        <end position="64"/>
    </location>
</feature>
<keyword evidence="3" id="KW-1185">Reference proteome</keyword>
<accession>A0A9N8E519</accession>